<organism evidence="2 3">
    <name type="scientific">Rhynchophorus ferrugineus</name>
    <name type="common">Red palm weevil</name>
    <name type="synonym">Curculio ferrugineus</name>
    <dbReference type="NCBI Taxonomy" id="354439"/>
    <lineage>
        <taxon>Eukaryota</taxon>
        <taxon>Metazoa</taxon>
        <taxon>Ecdysozoa</taxon>
        <taxon>Arthropoda</taxon>
        <taxon>Hexapoda</taxon>
        <taxon>Insecta</taxon>
        <taxon>Pterygota</taxon>
        <taxon>Neoptera</taxon>
        <taxon>Endopterygota</taxon>
        <taxon>Coleoptera</taxon>
        <taxon>Polyphaga</taxon>
        <taxon>Cucujiformia</taxon>
        <taxon>Curculionidae</taxon>
        <taxon>Dryophthorinae</taxon>
        <taxon>Rhynchophorus</taxon>
    </lineage>
</organism>
<keyword evidence="1" id="KW-0812">Transmembrane</keyword>
<sequence length="124" mass="13982">MDNPTVRTDLAKCLLIGINKNLSVTITAYLAAALWRKKSLEKAPLGYYNLILLWVAVSISKGAARHILSVADAGPLSRCRRDCDRRVINRYLRGIKGRHRLCDGANFGKSECGSRRRMIRNKLR</sequence>
<feature type="transmembrane region" description="Helical" evidence="1">
    <location>
        <begin position="14"/>
        <end position="35"/>
    </location>
</feature>
<keyword evidence="1" id="KW-1133">Transmembrane helix</keyword>
<keyword evidence="1" id="KW-0472">Membrane</keyword>
<accession>A0A834HX74</accession>
<evidence type="ECO:0000313" key="3">
    <source>
        <dbReference type="Proteomes" id="UP000625711"/>
    </source>
</evidence>
<reference evidence="2" key="1">
    <citation type="submission" date="2020-08" db="EMBL/GenBank/DDBJ databases">
        <title>Genome sequencing and assembly of the red palm weevil Rhynchophorus ferrugineus.</title>
        <authorList>
            <person name="Dias G.B."/>
            <person name="Bergman C.M."/>
            <person name="Manee M."/>
        </authorList>
    </citation>
    <scope>NUCLEOTIDE SEQUENCE</scope>
    <source>
        <strain evidence="2">AA-2017</strain>
        <tissue evidence="2">Whole larva</tissue>
    </source>
</reference>
<comment type="caution">
    <text evidence="2">The sequence shown here is derived from an EMBL/GenBank/DDBJ whole genome shotgun (WGS) entry which is preliminary data.</text>
</comment>
<proteinExistence type="predicted"/>
<feature type="transmembrane region" description="Helical" evidence="1">
    <location>
        <begin position="47"/>
        <end position="68"/>
    </location>
</feature>
<dbReference type="EMBL" id="JAACXV010014085">
    <property type="protein sequence ID" value="KAF7270512.1"/>
    <property type="molecule type" value="Genomic_DNA"/>
</dbReference>
<name>A0A834HX74_RHYFE</name>
<evidence type="ECO:0000313" key="2">
    <source>
        <dbReference type="EMBL" id="KAF7270512.1"/>
    </source>
</evidence>
<dbReference type="Proteomes" id="UP000625711">
    <property type="component" value="Unassembled WGS sequence"/>
</dbReference>
<gene>
    <name evidence="2" type="ORF">GWI33_016517</name>
</gene>
<dbReference type="AlphaFoldDB" id="A0A834HX74"/>
<keyword evidence="3" id="KW-1185">Reference proteome</keyword>
<evidence type="ECO:0000256" key="1">
    <source>
        <dbReference type="SAM" id="Phobius"/>
    </source>
</evidence>
<protein>
    <submittedName>
        <fullName evidence="2">Uncharacterized protein</fullName>
    </submittedName>
</protein>